<name>A0A1A6Y3M1_STEMA</name>
<comment type="caution">
    <text evidence="2">The sequence shown here is derived from an EMBL/GenBank/DDBJ whole genome shotgun (WGS) entry which is preliminary data.</text>
</comment>
<dbReference type="EMBL" id="LYVJ01000002">
    <property type="protein sequence ID" value="OBU69793.1"/>
    <property type="molecule type" value="Genomic_DNA"/>
</dbReference>
<evidence type="ECO:0000313" key="3">
    <source>
        <dbReference type="Proteomes" id="UP000092256"/>
    </source>
</evidence>
<feature type="transmembrane region" description="Helical" evidence="1">
    <location>
        <begin position="92"/>
        <end position="112"/>
    </location>
</feature>
<feature type="transmembrane region" description="Helical" evidence="1">
    <location>
        <begin position="6"/>
        <end position="27"/>
    </location>
</feature>
<protein>
    <recommendedName>
        <fullName evidence="4">Transmembrane protein</fullName>
    </recommendedName>
</protein>
<gene>
    <name evidence="2" type="ORF">A9K58_03745</name>
</gene>
<feature type="transmembrane region" description="Helical" evidence="1">
    <location>
        <begin position="124"/>
        <end position="144"/>
    </location>
</feature>
<keyword evidence="1" id="KW-1133">Transmembrane helix</keyword>
<dbReference type="OrthoDB" id="6951052at2"/>
<dbReference type="Proteomes" id="UP000092256">
    <property type="component" value="Unassembled WGS sequence"/>
</dbReference>
<organism evidence="2 3">
    <name type="scientific">Stenotrophomonas maltophilia</name>
    <name type="common">Pseudomonas maltophilia</name>
    <name type="synonym">Xanthomonas maltophilia</name>
    <dbReference type="NCBI Taxonomy" id="40324"/>
    <lineage>
        <taxon>Bacteria</taxon>
        <taxon>Pseudomonadati</taxon>
        <taxon>Pseudomonadota</taxon>
        <taxon>Gammaproteobacteria</taxon>
        <taxon>Lysobacterales</taxon>
        <taxon>Lysobacteraceae</taxon>
        <taxon>Stenotrophomonas</taxon>
        <taxon>Stenotrophomonas maltophilia group</taxon>
    </lineage>
</organism>
<reference evidence="2 3" key="1">
    <citation type="submission" date="2016-05" db="EMBL/GenBank/DDBJ databases">
        <title>Draft Genome Sequences of Stenotrophomonas maltophilia Strains Sm32COP, Sm41DVV, Sm46PAILV, SmF3, SmF22, SmSOFb1 and SmCVFa1, Isolated from Different Manures, in France.</title>
        <authorList>
            <person name="Nazaret S."/>
            <person name="Bodilis J."/>
        </authorList>
    </citation>
    <scope>NUCLEOTIDE SEQUENCE [LARGE SCALE GENOMIC DNA]</scope>
    <source>
        <strain evidence="2 3">Sm46PAILV</strain>
    </source>
</reference>
<evidence type="ECO:0000313" key="2">
    <source>
        <dbReference type="EMBL" id="OBU69793.1"/>
    </source>
</evidence>
<keyword evidence="1" id="KW-0472">Membrane</keyword>
<keyword evidence="1" id="KW-0812">Transmembrane</keyword>
<accession>A0A1A6Y3M1</accession>
<feature type="transmembrane region" description="Helical" evidence="1">
    <location>
        <begin position="57"/>
        <end position="86"/>
    </location>
</feature>
<evidence type="ECO:0000256" key="1">
    <source>
        <dbReference type="SAM" id="Phobius"/>
    </source>
</evidence>
<dbReference type="RefSeq" id="WP_065198051.1">
    <property type="nucleotide sequence ID" value="NZ_LYVJ01000002.1"/>
</dbReference>
<proteinExistence type="predicted"/>
<dbReference type="AlphaFoldDB" id="A0A1A6Y3M1"/>
<evidence type="ECO:0008006" key="4">
    <source>
        <dbReference type="Google" id="ProtNLM"/>
    </source>
</evidence>
<sequence length="147" mass="15507">MNLFAWLAFSSYLLAFFVVALFATAYLKRSEFMPYHGEAVGLAWAGIQPRMQVLLMALIKVVGAGWIALAGAGVMLALLIFLGGHFALPQLIAFQGFCLLATLPPVAVAAGVRRRTGARTPVSAGAVVVALCCIGFLLSLLSLLQPA</sequence>